<dbReference type="Proteomes" id="UP001244640">
    <property type="component" value="Unassembled WGS sequence"/>
</dbReference>
<accession>A0ABU0U5F6</accession>
<reference evidence="2 3" key="1">
    <citation type="submission" date="2023-07" db="EMBL/GenBank/DDBJ databases">
        <title>Functional and genomic diversity of the sorghum phyllosphere microbiome.</title>
        <authorList>
            <person name="Shade A."/>
        </authorList>
    </citation>
    <scope>NUCLEOTIDE SEQUENCE [LARGE SCALE GENOMIC DNA]</scope>
    <source>
        <strain evidence="2 3">SORGH_AS_0892</strain>
    </source>
</reference>
<name>A0ABU0U5F6_9SPHI</name>
<proteinExistence type="predicted"/>
<dbReference type="SUPFAM" id="SSF54060">
    <property type="entry name" value="His-Me finger endonucleases"/>
    <property type="match status" value="1"/>
</dbReference>
<dbReference type="RefSeq" id="WP_307185869.1">
    <property type="nucleotide sequence ID" value="NZ_JAUTBA010000001.1"/>
</dbReference>
<dbReference type="InterPro" id="IPR044925">
    <property type="entry name" value="His-Me_finger_sf"/>
</dbReference>
<dbReference type="Gene3D" id="3.90.75.20">
    <property type="match status" value="1"/>
</dbReference>
<evidence type="ECO:0000313" key="2">
    <source>
        <dbReference type="EMBL" id="MDQ1150175.1"/>
    </source>
</evidence>
<evidence type="ECO:0000313" key="3">
    <source>
        <dbReference type="Proteomes" id="UP001244640"/>
    </source>
</evidence>
<gene>
    <name evidence="2" type="ORF">QE382_002159</name>
</gene>
<comment type="caution">
    <text evidence="2">The sequence shown here is derived from an EMBL/GenBank/DDBJ whole genome shotgun (WGS) entry which is preliminary data.</text>
</comment>
<evidence type="ECO:0000259" key="1">
    <source>
        <dbReference type="Pfam" id="PF13392"/>
    </source>
</evidence>
<organism evidence="2 3">
    <name type="scientific">Sphingobacterium zeae</name>
    <dbReference type="NCBI Taxonomy" id="1776859"/>
    <lineage>
        <taxon>Bacteria</taxon>
        <taxon>Pseudomonadati</taxon>
        <taxon>Bacteroidota</taxon>
        <taxon>Sphingobacteriia</taxon>
        <taxon>Sphingobacteriales</taxon>
        <taxon>Sphingobacteriaceae</taxon>
        <taxon>Sphingobacterium</taxon>
    </lineage>
</organism>
<dbReference type="InterPro" id="IPR003615">
    <property type="entry name" value="HNH_nuc"/>
</dbReference>
<sequence length="295" mass="34115">MKSKFPVTDHAKKFWLANWQSMTCKDLGKKFGYDGAVVNRFLKKQGIIIPRSLSYKLAGQKIKGKTRSTPEIDKAIKEQYLDVPIKALARQLGVSDTLVKRRLEHFGLTIPVEIIEQRKRDSYIKTGNIPVNKGKKWEDYLTPEQQEKSRKTTFKKGDIPHNAYNEIGKVVVRAKKDGSEKYKFICIKLGEWVLYHQYIWVQHFGEVPDKHVIRFKDGDSMNCNIENLECVTMAENLRLNSLQDTAIASRLASKGRYGLDPELRSEILNNHSELIEVRRAEMLLKHEIKKINNES</sequence>
<feature type="domain" description="HNH nuclease" evidence="1">
    <location>
        <begin position="194"/>
        <end position="238"/>
    </location>
</feature>
<dbReference type="Pfam" id="PF13392">
    <property type="entry name" value="HNH_3"/>
    <property type="match status" value="1"/>
</dbReference>
<dbReference type="EMBL" id="JAUTBA010000001">
    <property type="protein sequence ID" value="MDQ1150175.1"/>
    <property type="molecule type" value="Genomic_DNA"/>
</dbReference>
<keyword evidence="3" id="KW-1185">Reference proteome</keyword>
<protein>
    <recommendedName>
        <fullName evidence="1">HNH nuclease domain-containing protein</fullName>
    </recommendedName>
</protein>